<reference evidence="1" key="1">
    <citation type="submission" date="2022-03" db="EMBL/GenBank/DDBJ databases">
        <authorList>
            <person name="Alioto T."/>
            <person name="Alioto T."/>
            <person name="Gomez Garrido J."/>
        </authorList>
    </citation>
    <scope>NUCLEOTIDE SEQUENCE</scope>
</reference>
<dbReference type="AlphaFoldDB" id="A0AAD1SNU3"/>
<dbReference type="Proteomes" id="UP001295444">
    <property type="component" value="Chromosome 07"/>
</dbReference>
<protein>
    <submittedName>
        <fullName evidence="1">Uncharacterized protein</fullName>
    </submittedName>
</protein>
<evidence type="ECO:0000313" key="2">
    <source>
        <dbReference type="Proteomes" id="UP001295444"/>
    </source>
</evidence>
<organism evidence="1 2">
    <name type="scientific">Pelobates cultripes</name>
    <name type="common">Western spadefoot toad</name>
    <dbReference type="NCBI Taxonomy" id="61616"/>
    <lineage>
        <taxon>Eukaryota</taxon>
        <taxon>Metazoa</taxon>
        <taxon>Chordata</taxon>
        <taxon>Craniata</taxon>
        <taxon>Vertebrata</taxon>
        <taxon>Euteleostomi</taxon>
        <taxon>Amphibia</taxon>
        <taxon>Batrachia</taxon>
        <taxon>Anura</taxon>
        <taxon>Pelobatoidea</taxon>
        <taxon>Pelobatidae</taxon>
        <taxon>Pelobates</taxon>
    </lineage>
</organism>
<gene>
    <name evidence="1" type="ORF">PECUL_23A006992</name>
</gene>
<keyword evidence="2" id="KW-1185">Reference proteome</keyword>
<evidence type="ECO:0000313" key="1">
    <source>
        <dbReference type="EMBL" id="CAH2306784.1"/>
    </source>
</evidence>
<sequence length="146" mass="17383">MLGYRAGLLGETLEEVQYWRGDCRLNRKQRLQAQVAWWMSLLGEQPLGAWVARLENLVRKELWLDDAYQVSWWYAVERVPEIAEYEYPEGGYYDGPGLLWDNIDDTDFGSATESRFWDLHYDWEDMLDFPRAIDLEADLFYLVTKE</sequence>
<dbReference type="EMBL" id="OW240918">
    <property type="protein sequence ID" value="CAH2306784.1"/>
    <property type="molecule type" value="Genomic_DNA"/>
</dbReference>
<proteinExistence type="predicted"/>
<accession>A0AAD1SNU3</accession>
<name>A0AAD1SNU3_PELCU</name>